<evidence type="ECO:0000313" key="2">
    <source>
        <dbReference type="Proteomes" id="UP001055072"/>
    </source>
</evidence>
<accession>A0ACB8UCV3</accession>
<evidence type="ECO:0000313" key="1">
    <source>
        <dbReference type="EMBL" id="KAI0092074.1"/>
    </source>
</evidence>
<keyword evidence="2" id="KW-1185">Reference proteome</keyword>
<name>A0ACB8UCV3_9APHY</name>
<proteinExistence type="predicted"/>
<comment type="caution">
    <text evidence="1">The sequence shown here is derived from an EMBL/GenBank/DDBJ whole genome shotgun (WGS) entry which is preliminary data.</text>
</comment>
<sequence>MSLLNKLAFLFSLYSWFSVAVAVPSFDGVAFWNHDVGSLTYGMGSLEALGPNNNYENGHFVPRFLSLVGSRGMPGNVTVTNTKEPPLFYVHGSQLWHYHNSTTILPVNVRNSTVTSHLPLQLVVGNERDGVKSGSWRWQGTQLVYEQWKTTNSGVYYSCQDTNGLMGLFLFTKPAPTPQGCAIFTIHSFIRDS</sequence>
<dbReference type="Proteomes" id="UP001055072">
    <property type="component" value="Unassembled WGS sequence"/>
</dbReference>
<protein>
    <submittedName>
        <fullName evidence="1">Uncharacterized protein</fullName>
    </submittedName>
</protein>
<organism evidence="1 2">
    <name type="scientific">Irpex rosettiformis</name>
    <dbReference type="NCBI Taxonomy" id="378272"/>
    <lineage>
        <taxon>Eukaryota</taxon>
        <taxon>Fungi</taxon>
        <taxon>Dikarya</taxon>
        <taxon>Basidiomycota</taxon>
        <taxon>Agaricomycotina</taxon>
        <taxon>Agaricomycetes</taxon>
        <taxon>Polyporales</taxon>
        <taxon>Irpicaceae</taxon>
        <taxon>Irpex</taxon>
    </lineage>
</organism>
<gene>
    <name evidence="1" type="ORF">BDY19DRAFT_928203</name>
</gene>
<dbReference type="EMBL" id="MU274904">
    <property type="protein sequence ID" value="KAI0092074.1"/>
    <property type="molecule type" value="Genomic_DNA"/>
</dbReference>
<reference evidence="1" key="1">
    <citation type="journal article" date="2021" name="Environ. Microbiol.">
        <title>Gene family expansions and transcriptome signatures uncover fungal adaptations to wood decay.</title>
        <authorList>
            <person name="Hage H."/>
            <person name="Miyauchi S."/>
            <person name="Viragh M."/>
            <person name="Drula E."/>
            <person name="Min B."/>
            <person name="Chaduli D."/>
            <person name="Navarro D."/>
            <person name="Favel A."/>
            <person name="Norest M."/>
            <person name="Lesage-Meessen L."/>
            <person name="Balint B."/>
            <person name="Merenyi Z."/>
            <person name="de Eugenio L."/>
            <person name="Morin E."/>
            <person name="Martinez A.T."/>
            <person name="Baldrian P."/>
            <person name="Stursova M."/>
            <person name="Martinez M.J."/>
            <person name="Novotny C."/>
            <person name="Magnuson J.K."/>
            <person name="Spatafora J.W."/>
            <person name="Maurice S."/>
            <person name="Pangilinan J."/>
            <person name="Andreopoulos W."/>
            <person name="LaButti K."/>
            <person name="Hundley H."/>
            <person name="Na H."/>
            <person name="Kuo A."/>
            <person name="Barry K."/>
            <person name="Lipzen A."/>
            <person name="Henrissat B."/>
            <person name="Riley R."/>
            <person name="Ahrendt S."/>
            <person name="Nagy L.G."/>
            <person name="Grigoriev I.V."/>
            <person name="Martin F."/>
            <person name="Rosso M.N."/>
        </authorList>
    </citation>
    <scope>NUCLEOTIDE SEQUENCE</scope>
    <source>
        <strain evidence="1">CBS 384.51</strain>
    </source>
</reference>